<feature type="transmembrane region" description="Helical" evidence="1">
    <location>
        <begin position="35"/>
        <end position="52"/>
    </location>
</feature>
<dbReference type="InParanoid" id="A0A1S3BEE6"/>
<evidence type="ECO:0000313" key="3">
    <source>
        <dbReference type="RefSeq" id="XP_008446367.2"/>
    </source>
</evidence>
<gene>
    <name evidence="3" type="primary">LOC103489129</name>
</gene>
<dbReference type="AlphaFoldDB" id="A0A1S3BEE6"/>
<dbReference type="PANTHER" id="PTHR33474">
    <property type="entry name" value="TRANSMEMBRANE PROTEIN"/>
    <property type="match status" value="1"/>
</dbReference>
<proteinExistence type="predicted"/>
<reference evidence="3" key="1">
    <citation type="submission" date="2025-08" db="UniProtKB">
        <authorList>
            <consortium name="RefSeq"/>
        </authorList>
    </citation>
    <scope>IDENTIFICATION</scope>
    <source>
        <tissue evidence="3">Stem</tissue>
    </source>
</reference>
<dbReference type="PANTHER" id="PTHR33474:SF2">
    <property type="entry name" value="TRANSMEMBRANE PROTEIN"/>
    <property type="match status" value="1"/>
</dbReference>
<evidence type="ECO:0000313" key="2">
    <source>
        <dbReference type="Proteomes" id="UP001652600"/>
    </source>
</evidence>
<name>A0A1S3BEE6_CUCME</name>
<dbReference type="KEGG" id="cmo:103489129"/>
<dbReference type="GeneID" id="103489129"/>
<dbReference type="RefSeq" id="XP_008446367.2">
    <property type="nucleotide sequence ID" value="XM_008448145.3"/>
</dbReference>
<sequence>MCFNSQIHLPVYICESQVDEDQNCVMKMADQTQHLVMSFLLVSLLIIFFNTVSASRATFMVHLGQDFPASQAANQKNQPPENLWNGRMDLQFNDYQIFGANPRHTPKPTGKV</sequence>
<organism evidence="2 3">
    <name type="scientific">Cucumis melo</name>
    <name type="common">Muskmelon</name>
    <dbReference type="NCBI Taxonomy" id="3656"/>
    <lineage>
        <taxon>Eukaryota</taxon>
        <taxon>Viridiplantae</taxon>
        <taxon>Streptophyta</taxon>
        <taxon>Embryophyta</taxon>
        <taxon>Tracheophyta</taxon>
        <taxon>Spermatophyta</taxon>
        <taxon>Magnoliopsida</taxon>
        <taxon>eudicotyledons</taxon>
        <taxon>Gunneridae</taxon>
        <taxon>Pentapetalae</taxon>
        <taxon>rosids</taxon>
        <taxon>fabids</taxon>
        <taxon>Cucurbitales</taxon>
        <taxon>Cucurbitaceae</taxon>
        <taxon>Benincaseae</taxon>
        <taxon>Cucumis</taxon>
    </lineage>
</organism>
<keyword evidence="1" id="KW-1133">Transmembrane helix</keyword>
<protein>
    <submittedName>
        <fullName evidence="3">Uncharacterized protein LOC103489129</fullName>
    </submittedName>
</protein>
<dbReference type="eggNOG" id="ENOG502T15J">
    <property type="taxonomic scope" value="Eukaryota"/>
</dbReference>
<keyword evidence="2" id="KW-1185">Reference proteome</keyword>
<dbReference type="Proteomes" id="UP001652600">
    <property type="component" value="Chromosome 10"/>
</dbReference>
<accession>A0A1S3BEE6</accession>
<keyword evidence="1" id="KW-0812">Transmembrane</keyword>
<evidence type="ECO:0000256" key="1">
    <source>
        <dbReference type="SAM" id="Phobius"/>
    </source>
</evidence>
<keyword evidence="1" id="KW-0472">Membrane</keyword>